<dbReference type="OrthoDB" id="9774191at2"/>
<dbReference type="Proteomes" id="UP000256763">
    <property type="component" value="Unassembled WGS sequence"/>
</dbReference>
<dbReference type="Gene3D" id="3.40.50.720">
    <property type="entry name" value="NAD(P)-binding Rossmann-like Domain"/>
    <property type="match status" value="1"/>
</dbReference>
<gene>
    <name evidence="5" type="ORF">CAL65_13160</name>
</gene>
<evidence type="ECO:0000256" key="1">
    <source>
        <dbReference type="ARBA" id="ARBA00010928"/>
    </source>
</evidence>
<dbReference type="NCBIfam" id="NF008607">
    <property type="entry name" value="PRK11579.1"/>
    <property type="match status" value="1"/>
</dbReference>
<dbReference type="Pfam" id="PF02894">
    <property type="entry name" value="GFO_IDH_MocA_C"/>
    <property type="match status" value="1"/>
</dbReference>
<dbReference type="EMBL" id="NFZW01000012">
    <property type="protein sequence ID" value="RFA35421.1"/>
    <property type="molecule type" value="Genomic_DNA"/>
</dbReference>
<dbReference type="AlphaFoldDB" id="A0A3E0WTE4"/>
<dbReference type="PANTHER" id="PTHR43708:SF5">
    <property type="entry name" value="CONSERVED EXPRESSED OXIDOREDUCTASE (EUROFUNG)-RELATED"/>
    <property type="match status" value="1"/>
</dbReference>
<comment type="caution">
    <text evidence="5">The sequence shown here is derived from an EMBL/GenBank/DDBJ whole genome shotgun (WGS) entry which is preliminary data.</text>
</comment>
<name>A0A3E0WTE4_9GAMM</name>
<evidence type="ECO:0000313" key="5">
    <source>
        <dbReference type="EMBL" id="RFA35421.1"/>
    </source>
</evidence>
<keyword evidence="6" id="KW-1185">Reference proteome</keyword>
<feature type="domain" description="Gfo/Idh/MocA-like oxidoreductase N-terminal" evidence="3">
    <location>
        <begin position="4"/>
        <end position="118"/>
    </location>
</feature>
<sequence>MSPLRVGLIGFGLAGECFHAPWLDALEDYELTAVSTSREEAVHRRYPNVRVYSSAEALLADRLLDLVVVASPNASHYPLAKKALRQGLHVVVDKPMVTRAADAADLIRQAEASHRLVVPFHNRRWDNDYLTVCELLAQERLGEVHTWEVHFDRFRPAIKENWREEAVEGGGLLYDLGPHLIDQVVALFGLPEWVWADVQAQRAQAVMDDYFHLVLAWGTRRAILHAGTLVAGQAPRLAVHGVEGSYVKYGLDPQEAALRAGATPGGKGWGEEPEARYGVLTTALSAQAYPSRPGDYGLFYRELAHAVRGEGPPPVPAAAGLWCLQVLEAAQQSAANGVRVSLNG</sequence>
<dbReference type="InterPro" id="IPR000683">
    <property type="entry name" value="Gfo/Idh/MocA-like_OxRdtase_N"/>
</dbReference>
<evidence type="ECO:0000259" key="3">
    <source>
        <dbReference type="Pfam" id="PF01408"/>
    </source>
</evidence>
<dbReference type="RefSeq" id="WP_116304041.1">
    <property type="nucleotide sequence ID" value="NZ_NFZV01000037.1"/>
</dbReference>
<dbReference type="InterPro" id="IPR004104">
    <property type="entry name" value="Gfo/Idh/MocA-like_OxRdtase_C"/>
</dbReference>
<reference evidence="6" key="1">
    <citation type="submission" date="2017-05" db="EMBL/GenBank/DDBJ databases">
        <authorList>
            <person name="Sharma S."/>
            <person name="Sidhu C."/>
            <person name="Pinnaka A.K."/>
        </authorList>
    </citation>
    <scope>NUCLEOTIDE SEQUENCE [LARGE SCALE GENOMIC DNA]</scope>
    <source>
        <strain evidence="6">AK93</strain>
    </source>
</reference>
<keyword evidence="2" id="KW-0560">Oxidoreductase</keyword>
<evidence type="ECO:0000313" key="6">
    <source>
        <dbReference type="Proteomes" id="UP000256763"/>
    </source>
</evidence>
<dbReference type="PANTHER" id="PTHR43708">
    <property type="entry name" value="CONSERVED EXPRESSED OXIDOREDUCTASE (EUROFUNG)"/>
    <property type="match status" value="1"/>
</dbReference>
<organism evidence="5 6">
    <name type="scientific">Alkalilimnicola ehrlichii</name>
    <dbReference type="NCBI Taxonomy" id="351052"/>
    <lineage>
        <taxon>Bacteria</taxon>
        <taxon>Pseudomonadati</taxon>
        <taxon>Pseudomonadota</taxon>
        <taxon>Gammaproteobacteria</taxon>
        <taxon>Chromatiales</taxon>
        <taxon>Ectothiorhodospiraceae</taxon>
        <taxon>Alkalilimnicola</taxon>
    </lineage>
</organism>
<dbReference type="Gene3D" id="3.30.360.10">
    <property type="entry name" value="Dihydrodipicolinate Reductase, domain 2"/>
    <property type="match status" value="1"/>
</dbReference>
<feature type="domain" description="Gfo/Idh/MocA-like oxidoreductase C-terminal" evidence="4">
    <location>
        <begin position="134"/>
        <end position="342"/>
    </location>
</feature>
<dbReference type="InterPro" id="IPR051317">
    <property type="entry name" value="Gfo/Idh/MocA_oxidoreduct"/>
</dbReference>
<protein>
    <recommendedName>
        <fullName evidence="7">Oxidoreductase domain protein</fullName>
    </recommendedName>
</protein>
<comment type="similarity">
    <text evidence="1">Belongs to the Gfo/Idh/MocA family.</text>
</comment>
<dbReference type="SUPFAM" id="SSF51735">
    <property type="entry name" value="NAD(P)-binding Rossmann-fold domains"/>
    <property type="match status" value="1"/>
</dbReference>
<evidence type="ECO:0000259" key="4">
    <source>
        <dbReference type="Pfam" id="PF02894"/>
    </source>
</evidence>
<evidence type="ECO:0008006" key="7">
    <source>
        <dbReference type="Google" id="ProtNLM"/>
    </source>
</evidence>
<evidence type="ECO:0000256" key="2">
    <source>
        <dbReference type="ARBA" id="ARBA00023002"/>
    </source>
</evidence>
<dbReference type="Pfam" id="PF01408">
    <property type="entry name" value="GFO_IDH_MocA"/>
    <property type="match status" value="1"/>
</dbReference>
<proteinExistence type="inferred from homology"/>
<dbReference type="InterPro" id="IPR036291">
    <property type="entry name" value="NAD(P)-bd_dom_sf"/>
</dbReference>
<dbReference type="GO" id="GO:0016491">
    <property type="term" value="F:oxidoreductase activity"/>
    <property type="evidence" value="ECO:0007669"/>
    <property type="project" value="UniProtKB-KW"/>
</dbReference>
<dbReference type="GO" id="GO:0000166">
    <property type="term" value="F:nucleotide binding"/>
    <property type="evidence" value="ECO:0007669"/>
    <property type="project" value="InterPro"/>
</dbReference>
<accession>A0A3E0WTE4</accession>